<organism evidence="2 3">
    <name type="scientific">Syntrophotalea acetylenica</name>
    <name type="common">Pelobacter acetylenicus</name>
    <dbReference type="NCBI Taxonomy" id="29542"/>
    <lineage>
        <taxon>Bacteria</taxon>
        <taxon>Pseudomonadati</taxon>
        <taxon>Thermodesulfobacteriota</taxon>
        <taxon>Desulfuromonadia</taxon>
        <taxon>Desulfuromonadales</taxon>
        <taxon>Syntrophotaleaceae</taxon>
        <taxon>Syntrophotalea</taxon>
    </lineage>
</organism>
<dbReference type="KEGG" id="pace:A6070_04410"/>
<proteinExistence type="predicted"/>
<dbReference type="STRING" id="29542.A6070_04410"/>
<name>A0A1L3GHG5_SYNAC</name>
<keyword evidence="3" id="KW-1185">Reference proteome</keyword>
<dbReference type="Proteomes" id="UP000182264">
    <property type="component" value="Chromosome"/>
</dbReference>
<reference evidence="2 3" key="1">
    <citation type="journal article" date="2017" name="Genome Announc.">
        <title>Complete Genome Sequences of Two Acetylene-Fermenting Pelobacter acetylenicus Strains.</title>
        <authorList>
            <person name="Sutton J.M."/>
            <person name="Baesman S.M."/>
            <person name="Fierst J.L."/>
            <person name="Poret-Peterson A.T."/>
            <person name="Oremland R.S."/>
            <person name="Dunlap D.S."/>
            <person name="Akob D.M."/>
        </authorList>
    </citation>
    <scope>NUCLEOTIDE SEQUENCE [LARGE SCALE GENOMIC DNA]</scope>
    <source>
        <strain evidence="2 3">DSM 3247</strain>
    </source>
</reference>
<gene>
    <name evidence="2" type="ORF">A7E75_10405</name>
</gene>
<keyword evidence="1" id="KW-1133">Transmembrane helix</keyword>
<evidence type="ECO:0000256" key="1">
    <source>
        <dbReference type="SAM" id="Phobius"/>
    </source>
</evidence>
<feature type="transmembrane region" description="Helical" evidence="1">
    <location>
        <begin position="15"/>
        <end position="37"/>
    </location>
</feature>
<dbReference type="AlphaFoldDB" id="A0A1L3GHG5"/>
<evidence type="ECO:0000313" key="2">
    <source>
        <dbReference type="EMBL" id="APG25384.1"/>
    </source>
</evidence>
<keyword evidence="1" id="KW-0472">Membrane</keyword>
<evidence type="ECO:0008006" key="4">
    <source>
        <dbReference type="Google" id="ProtNLM"/>
    </source>
</evidence>
<protein>
    <recommendedName>
        <fullName evidence="4">Type 4 fimbrial biogenesis protein PilX N-terminal domain-containing protein</fullName>
    </recommendedName>
</protein>
<evidence type="ECO:0000313" key="3">
    <source>
        <dbReference type="Proteomes" id="UP000182264"/>
    </source>
</evidence>
<keyword evidence="1" id="KW-0812">Transmembrane</keyword>
<dbReference type="EMBL" id="CP015518">
    <property type="protein sequence ID" value="APG25384.1"/>
    <property type="molecule type" value="Genomic_DNA"/>
</dbReference>
<sequence length="192" mass="20691">MIFSGKKSLGSERGFALVLTMSMLIILSILGILVLSATNTDLAITTNYRSSADAFVAAERAVEYASSPDILFETDDTHLALVQEGTDDFVTDTDETVAGATVADRFADLQDTATGTELVKSDDEDINVVKNLGPSDLPAALRSKFGDEFAGNFYRINIEAQARNDSRSRIETSKVRIFKKSDDSVFVTTSGG</sequence>
<accession>A0A1L3GHG5</accession>